<organism evidence="3 4">
    <name type="scientific">Enorma phocaeensis</name>
    <dbReference type="NCBI Taxonomy" id="1871019"/>
    <lineage>
        <taxon>Bacteria</taxon>
        <taxon>Bacillati</taxon>
        <taxon>Actinomycetota</taxon>
        <taxon>Coriobacteriia</taxon>
        <taxon>Coriobacteriales</taxon>
        <taxon>Coriobacteriaceae</taxon>
        <taxon>Enorma</taxon>
    </lineage>
</organism>
<dbReference type="RefSeq" id="WP_273191248.1">
    <property type="nucleotide sequence ID" value="NZ_DYUZ01000035.1"/>
</dbReference>
<feature type="compositionally biased region" description="Low complexity" evidence="1">
    <location>
        <begin position="57"/>
        <end position="98"/>
    </location>
</feature>
<sequence length="1896" mass="197850">MSDRRSDEERLFDAMPRFSAARRARVVVATVALGCALGAAQPMIGYAEGTAAPAQTTQQSASAGSAEGSTAERAAGQAANPAAGQAAADQTATGGSATSLREQVAQGTGAIGRAPAAPRIAERIRFNTPADDFTVPYGVDVPAWLNAHDGIFLHDLSSISTSEVARHYFGGQGPFVYAVGVGAYPNGGDLSDVLAWAQVADPDAVDLPSMDGVTGIDYVAAMQRVDKAADIALAPEDVLDDLAIEQADGARHGLATTGSWRAGDLTVWLGAADAGAELVSVPEGDSALALSDTYALNLDATFSSAEAGARVALDETGPYYVKAPRDLTVPGTDTDLAAGQVLRLEVRRDEAAPQLGTVELLDADGQALDAASSWIAGGMLTVGADGLTVRIAIDDAAPEGTGESSGVAAEDVELTLVCADGSTVTLPAVSFEDGTAEFRITAATAGTATFELASSLVTAADAAGNTATAALAGSTWATANSVTQVRLVDDAAQAPVLTLNAAGDADDEADPNGMLVSNAYEVTLAGTLNDPFFSELVADATWLDKNPFVVTVDGETTAIDPTRLSASGADDERAFDLPALAAEGKHEVDVSYEGVSAVHAGLGDFSVTASAEVLIDRTEPVADGFEVSGGIDEDAVAAMPQQGNVLMDDGLTLELHVVDEPAAGADEASGVETVTVEVTRRDSTGGQGTELPGQTLVPGSDGTVRFELDDEGYYDFDDIAITIEDRAGNKAYTTLASVIDDTAGADGLDGAVIAETQAVNVDLAVTLDGEEQEGEFVPARSAVTLAVHDPWFAVRAHTPGFANGFTAALTTAAGEEDLSTLFDADGFTWDAAQNAWVFEIPLERVGGALADGTYELSYRLLNARDHIEFGVDTTAPVLSDAEIEDVDAEDIAQMPDGGPRVLVGTSRTLRVRVQDLLPRAEGAESSDARGDEDGTSGTDRDALRVTMVRSDDVAGDHDLPAEERALEVDDSGWAEVTLDAEGLYNLSDISFHLVDCYGNESTVTLADYVAALPEEEQDAWAFDALLVDDPESTPVIEMSVADVEGNPASADPYYHRGDVTVALTIDDPWFAIYRALDGDSALVTGTLRLPGEDEPSDLRLQLTAMDFSPVDDTDPAGLWAATYALPRSATDAPLPAEGAYVVTARYGGIASALGIGEAAQREASFAIDYTAPVLGSLVFSETEPYPVNEDGEPWGWVFAESEQVALDVTDNLAGIAGDSSVLTAAGNAAPELTFSGTEDGLAGQMSFALEGDGTRLELAGTSITVADRAGNTASTGDFSAYAASNLPVGAAGVAIDTEAPQISFSFDNNDVRNGRYYNSARTATVTVQDASFDLIQRFDPERPIVTVTRDDGDPRTALVAQDFERVELEDGTVVFRAQVAFEEDADWVISAQLTDPLGHASPVVSESFVIDTEAPVLMVEFDNDDVANGMYYNAPRTATITVNDRNFAAELGSINAQNLSGGAAPAVSGFTEVESRRTWRASASFTGEQHYRLQVAVTDLAGNVAEPFDSEEFVIDMTAPSVSISGVEGGHAYAGAVVPQVSFSDINLDTMGSAATLEGVRSGYAYTPDLAETMSDTEKTTNFGNIPYEVDCDDVYTVTGEAIDLAGNTATVSMRFSVNRFGSTYYFAPGSEGIAGSYLAEPQDVRVVEVNVSGIDTGSTRVELAHDDRVETLEAGEDFELAPNASDNGWSATTYTLPASLFDEDGYYRVLLTSTDAAGNLAQNTMRGKSGDRSGSFPIDFAIDGAMPAANLIGVSNAGVYLDPAKTVTVDAGDNIEIAQARLTIDGREVATWDAAAFGAGALPEVELTVDGRPHTYVLEVRDRAGNVSSATYADVVVTGDLITFVLNTPRLLMGSVGGMVVLLGIIGAAAYLGWRHRRRTRSRRNPFGHGPQEAA</sequence>
<keyword evidence="2" id="KW-0472">Membrane</keyword>
<dbReference type="Proteomes" id="UP000753256">
    <property type="component" value="Unassembled WGS sequence"/>
</dbReference>
<evidence type="ECO:0000313" key="3">
    <source>
        <dbReference type="EMBL" id="HJG38129.1"/>
    </source>
</evidence>
<dbReference type="EMBL" id="DYUZ01000035">
    <property type="protein sequence ID" value="HJG38129.1"/>
    <property type="molecule type" value="Genomic_DNA"/>
</dbReference>
<reference evidence="3" key="1">
    <citation type="journal article" date="2021" name="PeerJ">
        <title>Extensive microbial diversity within the chicken gut microbiome revealed by metagenomics and culture.</title>
        <authorList>
            <person name="Gilroy R."/>
            <person name="Ravi A."/>
            <person name="Getino M."/>
            <person name="Pursley I."/>
            <person name="Horton D.L."/>
            <person name="Alikhan N.F."/>
            <person name="Baker D."/>
            <person name="Gharbi K."/>
            <person name="Hall N."/>
            <person name="Watson M."/>
            <person name="Adriaenssens E.M."/>
            <person name="Foster-Nyarko E."/>
            <person name="Jarju S."/>
            <person name="Secka A."/>
            <person name="Antonio M."/>
            <person name="Oren A."/>
            <person name="Chaudhuri R.R."/>
            <person name="La Ragione R."/>
            <person name="Hildebrand F."/>
            <person name="Pallen M.J."/>
        </authorList>
    </citation>
    <scope>NUCLEOTIDE SEQUENCE</scope>
    <source>
        <strain evidence="3">ChiHjej13B12-9602</strain>
    </source>
</reference>
<name>A0A921IXL7_9ACTN</name>
<keyword evidence="2" id="KW-0812">Transmembrane</keyword>
<feature type="transmembrane region" description="Helical" evidence="2">
    <location>
        <begin position="1852"/>
        <end position="1875"/>
    </location>
</feature>
<evidence type="ECO:0008006" key="5">
    <source>
        <dbReference type="Google" id="ProtNLM"/>
    </source>
</evidence>
<comment type="caution">
    <text evidence="3">The sequence shown here is derived from an EMBL/GenBank/DDBJ whole genome shotgun (WGS) entry which is preliminary data.</text>
</comment>
<protein>
    <recommendedName>
        <fullName evidence="5">Ig-like domain-containing protein</fullName>
    </recommendedName>
</protein>
<gene>
    <name evidence="3" type="ORF">K8V70_09800</name>
</gene>
<evidence type="ECO:0000313" key="4">
    <source>
        <dbReference type="Proteomes" id="UP000753256"/>
    </source>
</evidence>
<evidence type="ECO:0000256" key="1">
    <source>
        <dbReference type="SAM" id="MobiDB-lite"/>
    </source>
</evidence>
<reference evidence="3" key="2">
    <citation type="submission" date="2021-09" db="EMBL/GenBank/DDBJ databases">
        <authorList>
            <person name="Gilroy R."/>
        </authorList>
    </citation>
    <scope>NUCLEOTIDE SEQUENCE</scope>
    <source>
        <strain evidence="3">ChiHjej13B12-9602</strain>
    </source>
</reference>
<feature type="compositionally biased region" description="Basic and acidic residues" evidence="1">
    <location>
        <begin position="926"/>
        <end position="944"/>
    </location>
</feature>
<keyword evidence="2" id="KW-1133">Transmembrane helix</keyword>
<accession>A0A921IXL7</accession>
<feature type="region of interest" description="Disordered" evidence="1">
    <location>
        <begin position="920"/>
        <end position="944"/>
    </location>
</feature>
<evidence type="ECO:0000256" key="2">
    <source>
        <dbReference type="SAM" id="Phobius"/>
    </source>
</evidence>
<feature type="region of interest" description="Disordered" evidence="1">
    <location>
        <begin position="57"/>
        <end position="112"/>
    </location>
</feature>
<proteinExistence type="predicted"/>